<evidence type="ECO:0000256" key="2">
    <source>
        <dbReference type="ARBA" id="ARBA00008814"/>
    </source>
</evidence>
<dbReference type="OrthoDB" id="1846031at2"/>
<evidence type="ECO:0000256" key="6">
    <source>
        <dbReference type="SAM" id="SignalP"/>
    </source>
</evidence>
<evidence type="ECO:0000256" key="3">
    <source>
        <dbReference type="ARBA" id="ARBA00022448"/>
    </source>
</evidence>
<proteinExistence type="inferred from homology"/>
<feature type="domain" description="Fe/B12 periplasmic-binding" evidence="7">
    <location>
        <begin position="75"/>
        <end position="346"/>
    </location>
</feature>
<dbReference type="Pfam" id="PF01497">
    <property type="entry name" value="Peripla_BP_2"/>
    <property type="match status" value="1"/>
</dbReference>
<dbReference type="InterPro" id="IPR002491">
    <property type="entry name" value="ABC_transptr_periplasmic_BD"/>
</dbReference>
<gene>
    <name evidence="8" type="ORF">E9934_18605</name>
</gene>
<evidence type="ECO:0000313" key="8">
    <source>
        <dbReference type="EMBL" id="THV08886.1"/>
    </source>
</evidence>
<dbReference type="EMBL" id="STGW01000022">
    <property type="protein sequence ID" value="THV08886.1"/>
    <property type="molecule type" value="Genomic_DNA"/>
</dbReference>
<evidence type="ECO:0000313" key="9">
    <source>
        <dbReference type="Proteomes" id="UP000307087"/>
    </source>
</evidence>
<dbReference type="InterPro" id="IPR051313">
    <property type="entry name" value="Bact_iron-sidero_bind"/>
</dbReference>
<dbReference type="Gene3D" id="3.40.50.1980">
    <property type="entry name" value="Nitrogenase molybdenum iron protein domain"/>
    <property type="match status" value="2"/>
</dbReference>
<feature type="region of interest" description="Disordered" evidence="5">
    <location>
        <begin position="35"/>
        <end position="57"/>
    </location>
</feature>
<keyword evidence="3" id="KW-0813">Transport</keyword>
<feature type="signal peptide" evidence="6">
    <location>
        <begin position="1"/>
        <end position="30"/>
    </location>
</feature>
<dbReference type="GO" id="GO:1901678">
    <property type="term" value="P:iron coordination entity transport"/>
    <property type="evidence" value="ECO:0007669"/>
    <property type="project" value="UniProtKB-ARBA"/>
</dbReference>
<reference evidence="8 9" key="1">
    <citation type="journal article" date="2009" name="Int. J. Syst. Evol. Microbiol.">
        <title>Nocardioides caeni sp. nov., isolated from wastewater.</title>
        <authorList>
            <person name="Yoon J.H."/>
            <person name="Kang S.J."/>
            <person name="Park S."/>
            <person name="Kim W."/>
            <person name="Oh T.K."/>
        </authorList>
    </citation>
    <scope>NUCLEOTIDE SEQUENCE [LARGE SCALE GENOMIC DNA]</scope>
    <source>
        <strain evidence="8 9">DSM 23134</strain>
    </source>
</reference>
<sequence length="351" mass="37961">MSHPAPARRTVRPARAAVVIAVALALPLVAACSRDTDRSSAGTDDKDRPAESSSAFPVTIEHAFGSTTIEQEPQRIVSIGFTDHDALLALGVEPVAIREWYGDHDYVWPWAEEALGDHEPELLPADDLSIEEVAALQPDLIIGQYVDLEKGEFEQLSQLADTVAQPADHPSFGAPWQLMTRNLGAAVGKAEEADALVEEVEGLFETARSEHPEFEGRGLAYAGVYGDSSASYYVETDGSTRMRVLQDLGFVVPADLAALGSDTFYHDISAENLDLLEQDVVLWEPANIDLLPEVQENRLYANLDVAQEGRDLFLTDPVVAGAMAHASVLSLPVVLEALLPELTRAVGNLDQ</sequence>
<evidence type="ECO:0000259" key="7">
    <source>
        <dbReference type="PROSITE" id="PS50983"/>
    </source>
</evidence>
<dbReference type="AlphaFoldDB" id="A0A4V4HJ26"/>
<comment type="caution">
    <text evidence="8">The sequence shown here is derived from an EMBL/GenBank/DDBJ whole genome shotgun (WGS) entry which is preliminary data.</text>
</comment>
<name>A0A4V4HJ26_9ACTN</name>
<feature type="chain" id="PRO_5038537113" evidence="6">
    <location>
        <begin position="31"/>
        <end position="351"/>
    </location>
</feature>
<evidence type="ECO:0000256" key="5">
    <source>
        <dbReference type="SAM" id="MobiDB-lite"/>
    </source>
</evidence>
<dbReference type="PANTHER" id="PTHR30532">
    <property type="entry name" value="IRON III DICITRATE-BINDING PERIPLASMIC PROTEIN"/>
    <property type="match status" value="1"/>
</dbReference>
<dbReference type="PANTHER" id="PTHR30532:SF24">
    <property type="entry name" value="FERRIC ENTEROBACTIN-BINDING PERIPLASMIC PROTEIN FEPB"/>
    <property type="match status" value="1"/>
</dbReference>
<feature type="compositionally biased region" description="Basic and acidic residues" evidence="5">
    <location>
        <begin position="35"/>
        <end position="50"/>
    </location>
</feature>
<evidence type="ECO:0000256" key="4">
    <source>
        <dbReference type="ARBA" id="ARBA00022729"/>
    </source>
</evidence>
<keyword evidence="4 6" id="KW-0732">Signal</keyword>
<comment type="similarity">
    <text evidence="2">Belongs to the bacterial solute-binding protein 8 family.</text>
</comment>
<evidence type="ECO:0000256" key="1">
    <source>
        <dbReference type="ARBA" id="ARBA00004196"/>
    </source>
</evidence>
<dbReference type="GO" id="GO:0030288">
    <property type="term" value="C:outer membrane-bounded periplasmic space"/>
    <property type="evidence" value="ECO:0007669"/>
    <property type="project" value="TreeGrafter"/>
</dbReference>
<dbReference type="SUPFAM" id="SSF53807">
    <property type="entry name" value="Helical backbone' metal receptor"/>
    <property type="match status" value="1"/>
</dbReference>
<protein>
    <submittedName>
        <fullName evidence="8">ABC transporter substrate-binding protein</fullName>
    </submittedName>
</protein>
<accession>A0A4V4HJ26</accession>
<comment type="subcellular location">
    <subcellularLocation>
        <location evidence="1">Cell envelope</location>
    </subcellularLocation>
</comment>
<organism evidence="8 9">
    <name type="scientific">Nocardioides caeni</name>
    <dbReference type="NCBI Taxonomy" id="574700"/>
    <lineage>
        <taxon>Bacteria</taxon>
        <taxon>Bacillati</taxon>
        <taxon>Actinomycetota</taxon>
        <taxon>Actinomycetes</taxon>
        <taxon>Propionibacteriales</taxon>
        <taxon>Nocardioidaceae</taxon>
        <taxon>Nocardioides</taxon>
    </lineage>
</organism>
<dbReference type="PROSITE" id="PS50983">
    <property type="entry name" value="FE_B12_PBP"/>
    <property type="match status" value="1"/>
</dbReference>
<keyword evidence="9" id="KW-1185">Reference proteome</keyword>
<dbReference type="Proteomes" id="UP000307087">
    <property type="component" value="Unassembled WGS sequence"/>
</dbReference>
<dbReference type="RefSeq" id="WP_136564399.1">
    <property type="nucleotide sequence ID" value="NZ_BAABLS010000005.1"/>
</dbReference>